<dbReference type="EMBL" id="FNDX01000048">
    <property type="protein sequence ID" value="SDK63781.1"/>
    <property type="molecule type" value="Genomic_DNA"/>
</dbReference>
<dbReference type="STRING" id="1174501.SAMN05216192_14838"/>
<reference evidence="3" key="1">
    <citation type="submission" date="2016-10" db="EMBL/GenBank/DDBJ databases">
        <authorList>
            <person name="Varghese N."/>
            <person name="Submissions S."/>
        </authorList>
    </citation>
    <scope>NUCLEOTIDE SEQUENCE [LARGE SCALE GENOMIC DNA]</scope>
    <source>
        <strain evidence="3">CGMCC 1.11012</strain>
    </source>
</reference>
<feature type="region of interest" description="Disordered" evidence="1">
    <location>
        <begin position="159"/>
        <end position="180"/>
    </location>
</feature>
<organism evidence="2 3">
    <name type="scientific">Paenibacillus typhae</name>
    <dbReference type="NCBI Taxonomy" id="1174501"/>
    <lineage>
        <taxon>Bacteria</taxon>
        <taxon>Bacillati</taxon>
        <taxon>Bacillota</taxon>
        <taxon>Bacilli</taxon>
        <taxon>Bacillales</taxon>
        <taxon>Paenibacillaceae</taxon>
        <taxon>Paenibacillus</taxon>
    </lineage>
</organism>
<evidence type="ECO:0000313" key="2">
    <source>
        <dbReference type="EMBL" id="SDK63781.1"/>
    </source>
</evidence>
<evidence type="ECO:0000313" key="3">
    <source>
        <dbReference type="Proteomes" id="UP000199050"/>
    </source>
</evidence>
<accession>A0A1G9DIR4</accession>
<dbReference type="PROSITE" id="PS51257">
    <property type="entry name" value="PROKAR_LIPOPROTEIN"/>
    <property type="match status" value="1"/>
</dbReference>
<sequence>MSSFMKDVVSEVLKRNRTVPPAPLGPAASAVACTAGSKDNCPHTCSTPGNCPKPGLTLPLKRTNYQKEQAAKRLASIAADANAAIGSVQQQPPGGAAMAKAAGAERPLPASGSILAAAAQAGKPAPPVHTPVDAPPVPGQQFAEHYLSPLLQRTLSWPEQKDSGLHGSPHARPSVAAEAQDPLEPLRLPAADMEVWLFPRISDELRPLLGSPGRNYSAAGVISAPNCHPGQLFAAEELLPQDSGLEADISWSTDGGGFELKLFGSDHRVIADKLKQLTARMQDGSGIAVRVWISREPGRLLRRYFGGGPQEAVAVVAGSSRWNSIGIAEQWLHRNPGSGLRLSAERSYCILTGTAGQMAAAAPGLAGLSAPHR</sequence>
<dbReference type="AlphaFoldDB" id="A0A1G9DIR4"/>
<protein>
    <submittedName>
        <fullName evidence="2">Uncharacterized protein</fullName>
    </submittedName>
</protein>
<evidence type="ECO:0000256" key="1">
    <source>
        <dbReference type="SAM" id="MobiDB-lite"/>
    </source>
</evidence>
<dbReference type="OrthoDB" id="2988087at2"/>
<name>A0A1G9DIR4_9BACL</name>
<proteinExistence type="predicted"/>
<gene>
    <name evidence="2" type="ORF">SAMN05216192_14838</name>
</gene>
<dbReference type="Proteomes" id="UP000199050">
    <property type="component" value="Unassembled WGS sequence"/>
</dbReference>
<dbReference type="RefSeq" id="WP_090718910.1">
    <property type="nucleotide sequence ID" value="NZ_CBCSKY010000051.1"/>
</dbReference>
<keyword evidence="3" id="KW-1185">Reference proteome</keyword>